<organism evidence="1 2">
    <name type="scientific">Karstenula rhodostoma CBS 690.94</name>
    <dbReference type="NCBI Taxonomy" id="1392251"/>
    <lineage>
        <taxon>Eukaryota</taxon>
        <taxon>Fungi</taxon>
        <taxon>Dikarya</taxon>
        <taxon>Ascomycota</taxon>
        <taxon>Pezizomycotina</taxon>
        <taxon>Dothideomycetes</taxon>
        <taxon>Pleosporomycetidae</taxon>
        <taxon>Pleosporales</taxon>
        <taxon>Massarineae</taxon>
        <taxon>Didymosphaeriaceae</taxon>
        <taxon>Karstenula</taxon>
    </lineage>
</organism>
<proteinExistence type="predicted"/>
<gene>
    <name evidence="1" type="ORF">P171DRAFT_167205</name>
</gene>
<evidence type="ECO:0000313" key="2">
    <source>
        <dbReference type="Proteomes" id="UP000799764"/>
    </source>
</evidence>
<reference evidence="1" key="1">
    <citation type="journal article" date="2020" name="Stud. Mycol.">
        <title>101 Dothideomycetes genomes: a test case for predicting lifestyles and emergence of pathogens.</title>
        <authorList>
            <person name="Haridas S."/>
            <person name="Albert R."/>
            <person name="Binder M."/>
            <person name="Bloem J."/>
            <person name="Labutti K."/>
            <person name="Salamov A."/>
            <person name="Andreopoulos B."/>
            <person name="Baker S."/>
            <person name="Barry K."/>
            <person name="Bills G."/>
            <person name="Bluhm B."/>
            <person name="Cannon C."/>
            <person name="Castanera R."/>
            <person name="Culley D."/>
            <person name="Daum C."/>
            <person name="Ezra D."/>
            <person name="Gonzalez J."/>
            <person name="Henrissat B."/>
            <person name="Kuo A."/>
            <person name="Liang C."/>
            <person name="Lipzen A."/>
            <person name="Lutzoni F."/>
            <person name="Magnuson J."/>
            <person name="Mondo S."/>
            <person name="Nolan M."/>
            <person name="Ohm R."/>
            <person name="Pangilinan J."/>
            <person name="Park H.-J."/>
            <person name="Ramirez L."/>
            <person name="Alfaro M."/>
            <person name="Sun H."/>
            <person name="Tritt A."/>
            <person name="Yoshinaga Y."/>
            <person name="Zwiers L.-H."/>
            <person name="Turgeon B."/>
            <person name="Goodwin S."/>
            <person name="Spatafora J."/>
            <person name="Crous P."/>
            <person name="Grigoriev I."/>
        </authorList>
    </citation>
    <scope>NUCLEOTIDE SEQUENCE</scope>
    <source>
        <strain evidence="1">CBS 690.94</strain>
    </source>
</reference>
<sequence length="215" mass="24329">MIDTASLPAGQPHVYWNSHFCATPRAPEWHHPRLRFGQAGHGGFAGSFKLMEPKFHLSMDMAARDALRVVWKQHACRSSRSAEMVSCRMQVKNTRRRAWAQGYRLWSRLGHQPGPVAQPRPFQMPRERQSLLEPPALYKCRRSALLPILTLQLPLACTRSSLCCKFVPRAIPSPPRFSRHALLVDPRPTADRSPPTSGSLINQSHAPHLTHWLSA</sequence>
<keyword evidence="2" id="KW-1185">Reference proteome</keyword>
<dbReference type="Proteomes" id="UP000799764">
    <property type="component" value="Unassembled WGS sequence"/>
</dbReference>
<dbReference type="EMBL" id="MU001513">
    <property type="protein sequence ID" value="KAF2438068.1"/>
    <property type="molecule type" value="Genomic_DNA"/>
</dbReference>
<dbReference type="AlphaFoldDB" id="A0A9P4U6F4"/>
<protein>
    <submittedName>
        <fullName evidence="1">Uncharacterized protein</fullName>
    </submittedName>
</protein>
<evidence type="ECO:0000313" key="1">
    <source>
        <dbReference type="EMBL" id="KAF2438068.1"/>
    </source>
</evidence>
<name>A0A9P4U6F4_9PLEO</name>
<accession>A0A9P4U6F4</accession>
<comment type="caution">
    <text evidence="1">The sequence shown here is derived from an EMBL/GenBank/DDBJ whole genome shotgun (WGS) entry which is preliminary data.</text>
</comment>